<accession>A0A6A4NV70</accession>
<keyword evidence="2" id="KW-1185">Reference proteome</keyword>
<gene>
    <name evidence="1" type="ORF">Lalb_Chr19g0137301</name>
</gene>
<name>A0A6A4NV70_LUPAL</name>
<evidence type="ECO:0000313" key="1">
    <source>
        <dbReference type="EMBL" id="KAE9593202.1"/>
    </source>
</evidence>
<reference evidence="2" key="1">
    <citation type="journal article" date="2020" name="Nat. Commun.">
        <title>Genome sequence of the cluster root forming white lupin.</title>
        <authorList>
            <person name="Hufnagel B."/>
            <person name="Marques A."/>
            <person name="Soriano A."/>
            <person name="Marques L."/>
            <person name="Divol F."/>
            <person name="Doumas P."/>
            <person name="Sallet E."/>
            <person name="Mancinotti D."/>
            <person name="Carrere S."/>
            <person name="Marande W."/>
            <person name="Arribat S."/>
            <person name="Keller J."/>
            <person name="Huneau C."/>
            <person name="Blein T."/>
            <person name="Aime D."/>
            <person name="Laguerre M."/>
            <person name="Taylor J."/>
            <person name="Schubert V."/>
            <person name="Nelson M."/>
            <person name="Geu-Flores F."/>
            <person name="Crespi M."/>
            <person name="Gallardo-Guerrero K."/>
            <person name="Delaux P.-M."/>
            <person name="Salse J."/>
            <person name="Berges H."/>
            <person name="Guyot R."/>
            <person name="Gouzy J."/>
            <person name="Peret B."/>
        </authorList>
    </citation>
    <scope>NUCLEOTIDE SEQUENCE [LARGE SCALE GENOMIC DNA]</scope>
    <source>
        <strain evidence="2">cv. Amiga</strain>
    </source>
</reference>
<organism evidence="1 2">
    <name type="scientific">Lupinus albus</name>
    <name type="common">White lupine</name>
    <name type="synonym">Lupinus termis</name>
    <dbReference type="NCBI Taxonomy" id="3870"/>
    <lineage>
        <taxon>Eukaryota</taxon>
        <taxon>Viridiplantae</taxon>
        <taxon>Streptophyta</taxon>
        <taxon>Embryophyta</taxon>
        <taxon>Tracheophyta</taxon>
        <taxon>Spermatophyta</taxon>
        <taxon>Magnoliopsida</taxon>
        <taxon>eudicotyledons</taxon>
        <taxon>Gunneridae</taxon>
        <taxon>Pentapetalae</taxon>
        <taxon>rosids</taxon>
        <taxon>fabids</taxon>
        <taxon>Fabales</taxon>
        <taxon>Fabaceae</taxon>
        <taxon>Papilionoideae</taxon>
        <taxon>50 kb inversion clade</taxon>
        <taxon>genistoids sensu lato</taxon>
        <taxon>core genistoids</taxon>
        <taxon>Genisteae</taxon>
        <taxon>Lupinus</taxon>
    </lineage>
</organism>
<proteinExistence type="predicted"/>
<sequence length="85" mass="9990">MLVNVYIVYRVIYKQYEDYLIPLPPTKTVACVLNPNWWSPAADRTGESEGACNMLIYVHLNLRSLISHRYILNVKMWIINVLLHK</sequence>
<dbReference type="AlphaFoldDB" id="A0A6A4NV70"/>
<protein>
    <submittedName>
        <fullName evidence="1">Uncharacterized protein</fullName>
    </submittedName>
</protein>
<evidence type="ECO:0000313" key="2">
    <source>
        <dbReference type="Proteomes" id="UP000447434"/>
    </source>
</evidence>
<dbReference type="EMBL" id="WOCE01000019">
    <property type="protein sequence ID" value="KAE9593202.1"/>
    <property type="molecule type" value="Genomic_DNA"/>
</dbReference>
<comment type="caution">
    <text evidence="1">The sequence shown here is derived from an EMBL/GenBank/DDBJ whole genome shotgun (WGS) entry which is preliminary data.</text>
</comment>
<dbReference type="Proteomes" id="UP000447434">
    <property type="component" value="Chromosome 19"/>
</dbReference>